<feature type="transmembrane region" description="Helical" evidence="8">
    <location>
        <begin position="6"/>
        <end position="25"/>
    </location>
</feature>
<dbReference type="PANTHER" id="PTHR43495">
    <property type="entry name" value="GABA PERMEASE"/>
    <property type="match status" value="1"/>
</dbReference>
<keyword evidence="6 8" id="KW-1133">Transmembrane helix</keyword>
<evidence type="ECO:0000256" key="7">
    <source>
        <dbReference type="ARBA" id="ARBA00023136"/>
    </source>
</evidence>
<keyword evidence="2" id="KW-0813">Transport</keyword>
<dbReference type="Proteomes" id="UP000192929">
    <property type="component" value="Unassembled WGS sequence"/>
</dbReference>
<dbReference type="GO" id="GO:0005886">
    <property type="term" value="C:plasma membrane"/>
    <property type="evidence" value="ECO:0007669"/>
    <property type="project" value="UniProtKB-SubCell"/>
</dbReference>
<proteinExistence type="predicted"/>
<evidence type="ECO:0000259" key="9">
    <source>
        <dbReference type="Pfam" id="PF00324"/>
    </source>
</evidence>
<evidence type="ECO:0000256" key="3">
    <source>
        <dbReference type="ARBA" id="ARBA00022475"/>
    </source>
</evidence>
<evidence type="ECO:0000313" key="10">
    <source>
        <dbReference type="EMBL" id="SMF08885.1"/>
    </source>
</evidence>
<evidence type="ECO:0000256" key="1">
    <source>
        <dbReference type="ARBA" id="ARBA00004651"/>
    </source>
</evidence>
<name>A0A1X7D4V6_9MICC</name>
<keyword evidence="7 8" id="KW-0472">Membrane</keyword>
<evidence type="ECO:0000256" key="4">
    <source>
        <dbReference type="ARBA" id="ARBA00022692"/>
    </source>
</evidence>
<keyword evidence="4 8" id="KW-0812">Transmembrane</keyword>
<accession>A0A1X7D4V6</accession>
<evidence type="ECO:0000313" key="11">
    <source>
        <dbReference type="Proteomes" id="UP000192929"/>
    </source>
</evidence>
<gene>
    <name evidence="10" type="ORF">SAMN06296028_108110</name>
</gene>
<evidence type="ECO:0000256" key="5">
    <source>
        <dbReference type="ARBA" id="ARBA00022970"/>
    </source>
</evidence>
<keyword evidence="11" id="KW-1185">Reference proteome</keyword>
<feature type="domain" description="Amino acid permease/ SLC12A" evidence="9">
    <location>
        <begin position="3"/>
        <end position="62"/>
    </location>
</feature>
<dbReference type="AlphaFoldDB" id="A0A1X7D4V6"/>
<organism evidence="10 11">
    <name type="scientific">Kocuria marina subsp. indica</name>
    <dbReference type="NCBI Taxonomy" id="1049583"/>
    <lineage>
        <taxon>Bacteria</taxon>
        <taxon>Bacillati</taxon>
        <taxon>Actinomycetota</taxon>
        <taxon>Actinomycetes</taxon>
        <taxon>Micrococcales</taxon>
        <taxon>Micrococcaceae</taxon>
        <taxon>Kocuria</taxon>
    </lineage>
</organism>
<keyword evidence="3" id="KW-1003">Cell membrane</keyword>
<dbReference type="GO" id="GO:0055085">
    <property type="term" value="P:transmembrane transport"/>
    <property type="evidence" value="ECO:0007669"/>
    <property type="project" value="InterPro"/>
</dbReference>
<dbReference type="PANTHER" id="PTHR43495:SF2">
    <property type="entry name" value="D-SERINE_D-ALANINE_GLYCINE TRANSPORTER"/>
    <property type="match status" value="1"/>
</dbReference>
<evidence type="ECO:0000256" key="8">
    <source>
        <dbReference type="SAM" id="Phobius"/>
    </source>
</evidence>
<reference evidence="11" key="1">
    <citation type="submission" date="2017-04" db="EMBL/GenBank/DDBJ databases">
        <authorList>
            <person name="Varghese N."/>
            <person name="Submissions S."/>
        </authorList>
    </citation>
    <scope>NUCLEOTIDE SEQUENCE [LARGE SCALE GENOMIC DNA]</scope>
    <source>
        <strain evidence="11">NIO-1021</strain>
    </source>
</reference>
<sequence>MPARILLFYVGTMVVLMSLVPWTEITGEASPFVQIFSALGIPAAASILNVVIPEDVFLVIASIATFATV</sequence>
<dbReference type="InterPro" id="IPR004841">
    <property type="entry name" value="AA-permease/SLC12A_dom"/>
</dbReference>
<comment type="subcellular location">
    <subcellularLocation>
        <location evidence="1">Cell membrane</location>
        <topology evidence="1">Multi-pass membrane protein</topology>
    </subcellularLocation>
</comment>
<evidence type="ECO:0000256" key="2">
    <source>
        <dbReference type="ARBA" id="ARBA00022448"/>
    </source>
</evidence>
<evidence type="ECO:0000256" key="6">
    <source>
        <dbReference type="ARBA" id="ARBA00022989"/>
    </source>
</evidence>
<dbReference type="Pfam" id="PF00324">
    <property type="entry name" value="AA_permease"/>
    <property type="match status" value="1"/>
</dbReference>
<keyword evidence="5" id="KW-0029">Amino-acid transport</keyword>
<dbReference type="EMBL" id="FXAC01000008">
    <property type="protein sequence ID" value="SMF08885.1"/>
    <property type="molecule type" value="Genomic_DNA"/>
</dbReference>
<feature type="transmembrane region" description="Helical" evidence="8">
    <location>
        <begin position="32"/>
        <end position="52"/>
    </location>
</feature>
<dbReference type="Gene3D" id="1.20.1740.10">
    <property type="entry name" value="Amino acid/polyamine transporter I"/>
    <property type="match status" value="1"/>
</dbReference>
<protein>
    <submittedName>
        <fullName evidence="10">Amino acid permease</fullName>
    </submittedName>
</protein>
<dbReference type="GO" id="GO:0006865">
    <property type="term" value="P:amino acid transport"/>
    <property type="evidence" value="ECO:0007669"/>
    <property type="project" value="UniProtKB-KW"/>
</dbReference>